<evidence type="ECO:0000256" key="2">
    <source>
        <dbReference type="SAM" id="Phobius"/>
    </source>
</evidence>
<sequence length="886" mass="101679">MQPAPAELILQDAESASYVSLEGACEDSLDTLASLPTTDSKTARVEHPQLPLEIWLYVLMFVRDPSQLVMLNKSMAMAVFSVYAVDGLSKSAITIQAQYIISRFGLKYALPSLPRWSFFTKGPSSLSPIQPLSERPVRGECQFCQPYYKLKEQMRMKEQKRWFKTLRRRIWLPAWKYIEWMKGVCVWLWISIVSVVLCRPRRRRGGSRQVDLHHIKQSEIASMQALSEVVSVVMVESSRLAGEGKRTNNVRRSKVGHVRQSAQAAADRMSQEIALRDINYASSPCRLERHQIILLHCIIRLGAVEDLGPIIEYAAIVSHLNLLGTIVQYTERRPAFESNSEVPSLISQPTNLEPSPFLLNGRVLAECTRRQNHRLMRHLCERHNAAKPINRGFMSVEIAADMRDTTALRILIEHGAKACAENSNDEIVDDDQLEAARVLIALLRAATIRRVFGIPMREGGRTQRVIEALILAQYKPQNQVSFLEFADTFLVPMLVEVGSVGLLRAAWDCGVDLDINDSMPLYFSLISGHWRVVRFLTHEVAVIQIRDLEAERRRLKRTWRIRMHAIDKQSDLVFFQKFWHERRRGSFLVELVAVYLKGWWDVRMQERRERKKSTYTDMRRSSVRVVPDLANANSVTFVPDYGADQDPARNNPSLDSVKENIGDRFYKTEPGVVRRRSIRVQSVFRTRRLIGIVIIIVLHAILVCWFLYTLAMMGISVYCYYTNQSHIVRQYHQPGQAYSFQRRRSSTDDYAQYRYYWSNHTYPQPTSYPSPSPSPATPTNKPSSRANSASTSTTSSSSSNNNNNYEEAVYITGWCAQKCETSILDSNYWSKNGAVLFMLTFATFLAERTMPLYGILIGCFEVASWMLKQRLLLKIVEMKRKLHRVP</sequence>
<accession>A0A507FLA9</accession>
<comment type="caution">
    <text evidence="3">The sequence shown here is derived from an EMBL/GenBank/DDBJ whole genome shotgun (WGS) entry which is preliminary data.</text>
</comment>
<keyword evidence="4" id="KW-1185">Reference proteome</keyword>
<keyword evidence="2" id="KW-1133">Transmembrane helix</keyword>
<protein>
    <submittedName>
        <fullName evidence="3">Uncharacterized protein</fullName>
    </submittedName>
</protein>
<dbReference type="OrthoDB" id="2120343at2759"/>
<feature type="compositionally biased region" description="Low complexity" evidence="1">
    <location>
        <begin position="777"/>
        <end position="801"/>
    </location>
</feature>
<organism evidence="3 4">
    <name type="scientific">Chytriomyces confervae</name>
    <dbReference type="NCBI Taxonomy" id="246404"/>
    <lineage>
        <taxon>Eukaryota</taxon>
        <taxon>Fungi</taxon>
        <taxon>Fungi incertae sedis</taxon>
        <taxon>Chytridiomycota</taxon>
        <taxon>Chytridiomycota incertae sedis</taxon>
        <taxon>Chytridiomycetes</taxon>
        <taxon>Chytridiales</taxon>
        <taxon>Chytriomycetaceae</taxon>
        <taxon>Chytriomyces</taxon>
    </lineage>
</organism>
<keyword evidence="2" id="KW-0812">Transmembrane</keyword>
<dbReference type="AlphaFoldDB" id="A0A507FLA9"/>
<evidence type="ECO:0000313" key="3">
    <source>
        <dbReference type="EMBL" id="TPX76116.1"/>
    </source>
</evidence>
<evidence type="ECO:0000256" key="1">
    <source>
        <dbReference type="SAM" id="MobiDB-lite"/>
    </source>
</evidence>
<feature type="region of interest" description="Disordered" evidence="1">
    <location>
        <begin position="766"/>
        <end position="801"/>
    </location>
</feature>
<dbReference type="Proteomes" id="UP000320333">
    <property type="component" value="Unassembled WGS sequence"/>
</dbReference>
<name>A0A507FLA9_9FUNG</name>
<reference evidence="3 4" key="1">
    <citation type="journal article" date="2019" name="Sci. Rep.">
        <title>Comparative genomics of chytrid fungi reveal insights into the obligate biotrophic and pathogenic lifestyle of Synchytrium endobioticum.</title>
        <authorList>
            <person name="van de Vossenberg B.T.L.H."/>
            <person name="Warris S."/>
            <person name="Nguyen H.D.T."/>
            <person name="van Gent-Pelzer M.P.E."/>
            <person name="Joly D.L."/>
            <person name="van de Geest H.C."/>
            <person name="Bonants P.J.M."/>
            <person name="Smith D.S."/>
            <person name="Levesque C.A."/>
            <person name="van der Lee T.A.J."/>
        </authorList>
    </citation>
    <scope>NUCLEOTIDE SEQUENCE [LARGE SCALE GENOMIC DNA]</scope>
    <source>
        <strain evidence="3 4">CBS 675.73</strain>
    </source>
</reference>
<proteinExistence type="predicted"/>
<gene>
    <name evidence="3" type="ORF">CcCBS67573_g02618</name>
</gene>
<keyword evidence="2" id="KW-0472">Membrane</keyword>
<feature type="transmembrane region" description="Helical" evidence="2">
    <location>
        <begin position="689"/>
        <end position="721"/>
    </location>
</feature>
<evidence type="ECO:0000313" key="4">
    <source>
        <dbReference type="Proteomes" id="UP000320333"/>
    </source>
</evidence>
<feature type="compositionally biased region" description="Pro residues" evidence="1">
    <location>
        <begin position="766"/>
        <end position="776"/>
    </location>
</feature>
<dbReference type="EMBL" id="QEAP01000057">
    <property type="protein sequence ID" value="TPX76116.1"/>
    <property type="molecule type" value="Genomic_DNA"/>
</dbReference>